<keyword evidence="2" id="KW-1185">Reference proteome</keyword>
<comment type="caution">
    <text evidence="1">The sequence shown here is derived from an EMBL/GenBank/DDBJ whole genome shotgun (WGS) entry which is preliminary data.</text>
</comment>
<sequence>MIAPRRFLSSNQVTGEKISFFSIRPSAGSTSSLYSAKWWGYRFARSALTTGRTSASLFWSWVSILLPGCPPPKSPQSAKSRLSDWQCTLRIMARLAYSILPLTCHPVLLEKRGCCSELAPLRFYLLASSELYTPGIEM</sequence>
<evidence type="ECO:0000313" key="1">
    <source>
        <dbReference type="EMBL" id="KAI8564659.1"/>
    </source>
</evidence>
<organism evidence="1 2">
    <name type="scientific">Rhododendron molle</name>
    <name type="common">Chinese azalea</name>
    <name type="synonym">Azalea mollis</name>
    <dbReference type="NCBI Taxonomy" id="49168"/>
    <lineage>
        <taxon>Eukaryota</taxon>
        <taxon>Viridiplantae</taxon>
        <taxon>Streptophyta</taxon>
        <taxon>Embryophyta</taxon>
        <taxon>Tracheophyta</taxon>
        <taxon>Spermatophyta</taxon>
        <taxon>Magnoliopsida</taxon>
        <taxon>eudicotyledons</taxon>
        <taxon>Gunneridae</taxon>
        <taxon>Pentapetalae</taxon>
        <taxon>asterids</taxon>
        <taxon>Ericales</taxon>
        <taxon>Ericaceae</taxon>
        <taxon>Ericoideae</taxon>
        <taxon>Rhodoreae</taxon>
        <taxon>Rhododendron</taxon>
    </lineage>
</organism>
<gene>
    <name evidence="1" type="ORF">RHMOL_Rhmol03G0198400</name>
</gene>
<protein>
    <submittedName>
        <fullName evidence="1">Uncharacterized protein</fullName>
    </submittedName>
</protein>
<dbReference type="Proteomes" id="UP001062846">
    <property type="component" value="Chromosome 3"/>
</dbReference>
<accession>A0ACC0PHP4</accession>
<evidence type="ECO:0000313" key="2">
    <source>
        <dbReference type="Proteomes" id="UP001062846"/>
    </source>
</evidence>
<reference evidence="1" key="1">
    <citation type="submission" date="2022-02" db="EMBL/GenBank/DDBJ databases">
        <title>Plant Genome Project.</title>
        <authorList>
            <person name="Zhang R.-G."/>
        </authorList>
    </citation>
    <scope>NUCLEOTIDE SEQUENCE</scope>
    <source>
        <strain evidence="1">AT1</strain>
    </source>
</reference>
<dbReference type="EMBL" id="CM046390">
    <property type="protein sequence ID" value="KAI8564659.1"/>
    <property type="molecule type" value="Genomic_DNA"/>
</dbReference>
<name>A0ACC0PHP4_RHOML</name>
<proteinExistence type="predicted"/>